<feature type="compositionally biased region" description="Polar residues" evidence="1">
    <location>
        <begin position="1"/>
        <end position="10"/>
    </location>
</feature>
<protein>
    <submittedName>
        <fullName evidence="2">Uncharacterized protein</fullName>
    </submittedName>
</protein>
<name>A0AAV7X004_PLEWA</name>
<reference evidence="2" key="1">
    <citation type="journal article" date="2022" name="bioRxiv">
        <title>Sequencing and chromosome-scale assembly of the giantPleurodeles waltlgenome.</title>
        <authorList>
            <person name="Brown T."/>
            <person name="Elewa A."/>
            <person name="Iarovenko S."/>
            <person name="Subramanian E."/>
            <person name="Araus A.J."/>
            <person name="Petzold A."/>
            <person name="Susuki M."/>
            <person name="Suzuki K.-i.T."/>
            <person name="Hayashi T."/>
            <person name="Toyoda A."/>
            <person name="Oliveira C."/>
            <person name="Osipova E."/>
            <person name="Leigh N.D."/>
            <person name="Simon A."/>
            <person name="Yun M.H."/>
        </authorList>
    </citation>
    <scope>NUCLEOTIDE SEQUENCE</scope>
    <source>
        <strain evidence="2">20211129_DDA</strain>
        <tissue evidence="2">Liver</tissue>
    </source>
</reference>
<evidence type="ECO:0000313" key="3">
    <source>
        <dbReference type="Proteomes" id="UP001066276"/>
    </source>
</evidence>
<dbReference type="Proteomes" id="UP001066276">
    <property type="component" value="Chromosome 1_1"/>
</dbReference>
<comment type="caution">
    <text evidence="2">The sequence shown here is derived from an EMBL/GenBank/DDBJ whole genome shotgun (WGS) entry which is preliminary data.</text>
</comment>
<evidence type="ECO:0000256" key="1">
    <source>
        <dbReference type="SAM" id="MobiDB-lite"/>
    </source>
</evidence>
<proteinExistence type="predicted"/>
<keyword evidence="3" id="KW-1185">Reference proteome</keyword>
<feature type="region of interest" description="Disordered" evidence="1">
    <location>
        <begin position="1"/>
        <end position="66"/>
    </location>
</feature>
<accession>A0AAV7X004</accession>
<organism evidence="2 3">
    <name type="scientific">Pleurodeles waltl</name>
    <name type="common">Iberian ribbed newt</name>
    <dbReference type="NCBI Taxonomy" id="8319"/>
    <lineage>
        <taxon>Eukaryota</taxon>
        <taxon>Metazoa</taxon>
        <taxon>Chordata</taxon>
        <taxon>Craniata</taxon>
        <taxon>Vertebrata</taxon>
        <taxon>Euteleostomi</taxon>
        <taxon>Amphibia</taxon>
        <taxon>Batrachia</taxon>
        <taxon>Caudata</taxon>
        <taxon>Salamandroidea</taxon>
        <taxon>Salamandridae</taxon>
        <taxon>Pleurodelinae</taxon>
        <taxon>Pleurodeles</taxon>
    </lineage>
</organism>
<dbReference type="AlphaFoldDB" id="A0AAV7X004"/>
<gene>
    <name evidence="2" type="ORF">NDU88_006201</name>
</gene>
<sequence length="66" mass="7171">MRARNGSPNGLRSRPHRRCSASREACAQLKFKEAQVPPPAAGLARPTKRARNGSPKGLRSRPQPQG</sequence>
<evidence type="ECO:0000313" key="2">
    <source>
        <dbReference type="EMBL" id="KAJ1218623.1"/>
    </source>
</evidence>
<dbReference type="EMBL" id="JANPWB010000001">
    <property type="protein sequence ID" value="KAJ1218623.1"/>
    <property type="molecule type" value="Genomic_DNA"/>
</dbReference>